<feature type="non-terminal residue" evidence="1">
    <location>
        <position position="1"/>
    </location>
</feature>
<sequence>ALVQVFNFKTLECLKNSQLLFLSKSLDYFL</sequence>
<evidence type="ECO:0000313" key="1">
    <source>
        <dbReference type="EMBL" id="GAH21862.1"/>
    </source>
</evidence>
<protein>
    <submittedName>
        <fullName evidence="1">Uncharacterized protein</fullName>
    </submittedName>
</protein>
<name>X1DNU5_9ZZZZ</name>
<gene>
    <name evidence="1" type="ORF">S03H2_01747</name>
</gene>
<dbReference type="AlphaFoldDB" id="X1DNU5"/>
<proteinExistence type="predicted"/>
<dbReference type="EMBL" id="BARU01000533">
    <property type="protein sequence ID" value="GAH21862.1"/>
    <property type="molecule type" value="Genomic_DNA"/>
</dbReference>
<comment type="caution">
    <text evidence="1">The sequence shown here is derived from an EMBL/GenBank/DDBJ whole genome shotgun (WGS) entry which is preliminary data.</text>
</comment>
<accession>X1DNU5</accession>
<organism evidence="1">
    <name type="scientific">marine sediment metagenome</name>
    <dbReference type="NCBI Taxonomy" id="412755"/>
    <lineage>
        <taxon>unclassified sequences</taxon>
        <taxon>metagenomes</taxon>
        <taxon>ecological metagenomes</taxon>
    </lineage>
</organism>
<reference evidence="1" key="1">
    <citation type="journal article" date="2014" name="Front. Microbiol.">
        <title>High frequency of phylogenetically diverse reductive dehalogenase-homologous genes in deep subseafloor sedimentary metagenomes.</title>
        <authorList>
            <person name="Kawai M."/>
            <person name="Futagami T."/>
            <person name="Toyoda A."/>
            <person name="Takaki Y."/>
            <person name="Nishi S."/>
            <person name="Hori S."/>
            <person name="Arai W."/>
            <person name="Tsubouchi T."/>
            <person name="Morono Y."/>
            <person name="Uchiyama I."/>
            <person name="Ito T."/>
            <person name="Fujiyama A."/>
            <person name="Inagaki F."/>
            <person name="Takami H."/>
        </authorList>
    </citation>
    <scope>NUCLEOTIDE SEQUENCE</scope>
    <source>
        <strain evidence="1">Expedition CK06-06</strain>
    </source>
</reference>